<accession>A0AAD1D644</accession>
<protein>
    <submittedName>
        <fullName evidence="3">Cellulose biosynthesis protein BcsQ</fullName>
    </submittedName>
    <submittedName>
        <fullName evidence="2">Cobyrinic acid a,c-diamide synthase</fullName>
    </submittedName>
</protein>
<gene>
    <name evidence="3" type="ORF">DFR51_1154</name>
    <name evidence="2" type="ORF">SmB9_22260</name>
</gene>
<dbReference type="PANTHER" id="PTHR13696:SF99">
    <property type="entry name" value="COBYRINIC ACID AC-DIAMIDE SYNTHASE"/>
    <property type="match status" value="1"/>
</dbReference>
<feature type="domain" description="AAA" evidence="1">
    <location>
        <begin position="1"/>
        <end position="165"/>
    </location>
</feature>
<dbReference type="Proteomes" id="UP000276029">
    <property type="component" value="Unassembled WGS sequence"/>
</dbReference>
<dbReference type="InterPro" id="IPR050678">
    <property type="entry name" value="DNA_Partitioning_ATPase"/>
</dbReference>
<dbReference type="KEGG" id="smic:SmB9_22260"/>
<reference evidence="2 4" key="1">
    <citation type="submission" date="2018-06" db="EMBL/GenBank/DDBJ databases">
        <title>Complete Genome Sequence of the Microcystin-Degrading Bacterium Sphingosinicella microcystinivorans Strain B-9.</title>
        <authorList>
            <person name="Jin H."/>
            <person name="Nishizawa T."/>
            <person name="Guo Y."/>
            <person name="Nishizawa A."/>
            <person name="Park H."/>
            <person name="Kato H."/>
            <person name="Tsuji K."/>
            <person name="Harada K."/>
        </authorList>
    </citation>
    <scope>NUCLEOTIDE SEQUENCE [LARGE SCALE GENOMIC DNA]</scope>
    <source>
        <strain evidence="2 4">B9</strain>
    </source>
</reference>
<dbReference type="InterPro" id="IPR027417">
    <property type="entry name" value="P-loop_NTPase"/>
</dbReference>
<dbReference type="RefSeq" id="WP_160119189.1">
    <property type="nucleotide sequence ID" value="NZ_AP018711.1"/>
</dbReference>
<dbReference type="EMBL" id="AP018711">
    <property type="protein sequence ID" value="BBE34568.1"/>
    <property type="molecule type" value="Genomic_DNA"/>
</dbReference>
<dbReference type="Gene3D" id="3.40.50.300">
    <property type="entry name" value="P-loop containing nucleotide triphosphate hydrolases"/>
    <property type="match status" value="1"/>
</dbReference>
<dbReference type="Pfam" id="PF13614">
    <property type="entry name" value="AAA_31"/>
    <property type="match status" value="1"/>
</dbReference>
<evidence type="ECO:0000313" key="5">
    <source>
        <dbReference type="Proteomes" id="UP000276029"/>
    </source>
</evidence>
<evidence type="ECO:0000313" key="4">
    <source>
        <dbReference type="Proteomes" id="UP000275727"/>
    </source>
</evidence>
<dbReference type="AlphaFoldDB" id="A0AAD1D644"/>
<dbReference type="PANTHER" id="PTHR13696">
    <property type="entry name" value="P-LOOP CONTAINING NUCLEOSIDE TRIPHOSPHATE HYDROLASE"/>
    <property type="match status" value="1"/>
</dbReference>
<sequence>MKVIAVFSLKGGVGKTSVAVNLAHLLATQAKRRTLLWDLDAQGAASDLLQVEPSKKARKLFAGSGGGDIEAYILPSKWQGLEVLAADESLRKLDVQLVESQRAKLLAKRLAAVAGEYDRVVLDCPPGFGLLADQIFRAADLIVEPMTMSPLSARTNEQLAEHLSRHHKGEPPVIPVFTMVDKRRALHRETLEACPDVHAIPYSSKVEEMAVYCLPLAEIAPDAVETKEFSKLVTAVERKLTRPARPRKA</sequence>
<name>A0AAD1D644_SPHMI</name>
<dbReference type="CDD" id="cd02042">
    <property type="entry name" value="ParAB_family"/>
    <property type="match status" value="1"/>
</dbReference>
<reference evidence="3 5" key="2">
    <citation type="submission" date="2018-10" db="EMBL/GenBank/DDBJ databases">
        <title>Genomic Encyclopedia of Type Strains, Phase IV (KMG-IV): sequencing the most valuable type-strain genomes for metagenomic binning, comparative biology and taxonomic classification.</title>
        <authorList>
            <person name="Goeker M."/>
        </authorList>
    </citation>
    <scope>NUCLEOTIDE SEQUENCE [LARGE SCALE GENOMIC DNA]</scope>
    <source>
        <strain evidence="3 5">DSM 19791</strain>
    </source>
</reference>
<dbReference type="InterPro" id="IPR025669">
    <property type="entry name" value="AAA_dom"/>
</dbReference>
<dbReference type="EMBL" id="RBWX01000007">
    <property type="protein sequence ID" value="RKS91588.1"/>
    <property type="molecule type" value="Genomic_DNA"/>
</dbReference>
<evidence type="ECO:0000313" key="2">
    <source>
        <dbReference type="EMBL" id="BBE34568.1"/>
    </source>
</evidence>
<evidence type="ECO:0000259" key="1">
    <source>
        <dbReference type="Pfam" id="PF13614"/>
    </source>
</evidence>
<organism evidence="2 4">
    <name type="scientific">Sphingosinicella microcystinivorans</name>
    <dbReference type="NCBI Taxonomy" id="335406"/>
    <lineage>
        <taxon>Bacteria</taxon>
        <taxon>Pseudomonadati</taxon>
        <taxon>Pseudomonadota</taxon>
        <taxon>Alphaproteobacteria</taxon>
        <taxon>Sphingomonadales</taxon>
        <taxon>Sphingosinicellaceae</taxon>
        <taxon>Sphingosinicella</taxon>
    </lineage>
</organism>
<dbReference type="SUPFAM" id="SSF52540">
    <property type="entry name" value="P-loop containing nucleoside triphosphate hydrolases"/>
    <property type="match status" value="1"/>
</dbReference>
<keyword evidence="5" id="KW-1185">Reference proteome</keyword>
<proteinExistence type="predicted"/>
<dbReference type="Proteomes" id="UP000275727">
    <property type="component" value="Chromosome"/>
</dbReference>
<evidence type="ECO:0000313" key="3">
    <source>
        <dbReference type="EMBL" id="RKS91588.1"/>
    </source>
</evidence>